<dbReference type="InterPro" id="IPR007074">
    <property type="entry name" value="LicD/FKTN/FKRP_NTP_transf"/>
</dbReference>
<evidence type="ECO:0000256" key="5">
    <source>
        <dbReference type="SAM" id="SignalP"/>
    </source>
</evidence>
<accession>A0A9W8Y297</accession>
<evidence type="ECO:0000256" key="2">
    <source>
        <dbReference type="ARBA" id="ARBA00022692"/>
    </source>
</evidence>
<dbReference type="AlphaFoldDB" id="A0A9W8Y297"/>
<keyword evidence="7" id="KW-0808">Transferase</keyword>
<proteinExistence type="predicted"/>
<keyword evidence="2" id="KW-0812">Transmembrane</keyword>
<dbReference type="OrthoDB" id="444255at2759"/>
<dbReference type="PANTHER" id="PTHR15407">
    <property type="entry name" value="FUKUTIN-RELATED"/>
    <property type="match status" value="1"/>
</dbReference>
<keyword evidence="7" id="KW-0328">Glycosyltransferase</keyword>
<evidence type="ECO:0000256" key="4">
    <source>
        <dbReference type="ARBA" id="ARBA00023136"/>
    </source>
</evidence>
<keyword evidence="4" id="KW-0472">Membrane</keyword>
<comment type="caution">
    <text evidence="7">The sequence shown here is derived from an EMBL/GenBank/DDBJ whole genome shotgun (WGS) entry which is preliminary data.</text>
</comment>
<dbReference type="GO" id="GO:0016757">
    <property type="term" value="F:glycosyltransferase activity"/>
    <property type="evidence" value="ECO:0007669"/>
    <property type="project" value="UniProtKB-KW"/>
</dbReference>
<feature type="chain" id="PRO_5040958534" evidence="5">
    <location>
        <begin position="19"/>
        <end position="244"/>
    </location>
</feature>
<feature type="signal peptide" evidence="5">
    <location>
        <begin position="1"/>
        <end position="18"/>
    </location>
</feature>
<keyword evidence="8" id="KW-1185">Reference proteome</keyword>
<reference evidence="7" key="1">
    <citation type="submission" date="2022-10" db="EMBL/GenBank/DDBJ databases">
        <title>Tapping the CABI collections for fungal endophytes: first genome assemblies for Collariella, Neodidymelliopsis, Ascochyta clinopodiicola, Didymella pomorum, Didymosphaeria variabile, Neocosmospora piperis and Neocucurbitaria cava.</title>
        <authorList>
            <person name="Hill R."/>
        </authorList>
    </citation>
    <scope>NUCLEOTIDE SEQUENCE</scope>
    <source>
        <strain evidence="7">IMI 356814</strain>
    </source>
</reference>
<organism evidence="7 8">
    <name type="scientific">Neocucurbitaria cava</name>
    <dbReference type="NCBI Taxonomy" id="798079"/>
    <lineage>
        <taxon>Eukaryota</taxon>
        <taxon>Fungi</taxon>
        <taxon>Dikarya</taxon>
        <taxon>Ascomycota</taxon>
        <taxon>Pezizomycotina</taxon>
        <taxon>Dothideomycetes</taxon>
        <taxon>Pleosporomycetidae</taxon>
        <taxon>Pleosporales</taxon>
        <taxon>Pleosporineae</taxon>
        <taxon>Cucurbitariaceae</taxon>
        <taxon>Neocucurbitaria</taxon>
    </lineage>
</organism>
<name>A0A9W8Y297_9PLEO</name>
<evidence type="ECO:0000256" key="3">
    <source>
        <dbReference type="ARBA" id="ARBA00022989"/>
    </source>
</evidence>
<dbReference type="PANTHER" id="PTHR15407:SF32">
    <property type="entry name" value="PROTEIN (MNN4), PUTATIVE (AFU_ORTHOLOGUE AFUA_1G03790)-RELATED"/>
    <property type="match status" value="1"/>
</dbReference>
<dbReference type="EMBL" id="JAPEUY010000018">
    <property type="protein sequence ID" value="KAJ4364061.1"/>
    <property type="molecule type" value="Genomic_DNA"/>
</dbReference>
<keyword evidence="5" id="KW-0732">Signal</keyword>
<evidence type="ECO:0000259" key="6">
    <source>
        <dbReference type="Pfam" id="PF04991"/>
    </source>
</evidence>
<sequence>MKLPIELLLLSFASLASSASLQPRNANFAAVLGLTSLSTDHSTPDDDALSDKFFHEATFDGHYDGRFAEAKLPDDTRAFHLQLLLKSYVDTMDRIGIRTWIMHGCLLGWWWNGKIMPWDNDLDFMLDERSTRELGNWWNMTVHHYTAKDFGFLDPIVEEEEKAVQVEPLQHTTTAAKAKDEGIAIRKQFLREEVAKKGKKYLLEVNPNYINTSTNDRHNVIDARWIDTATGLYIDITTLHTSPP</sequence>
<dbReference type="GO" id="GO:0009100">
    <property type="term" value="P:glycoprotein metabolic process"/>
    <property type="evidence" value="ECO:0007669"/>
    <property type="project" value="UniProtKB-ARBA"/>
</dbReference>
<evidence type="ECO:0000313" key="8">
    <source>
        <dbReference type="Proteomes" id="UP001140560"/>
    </source>
</evidence>
<comment type="subcellular location">
    <subcellularLocation>
        <location evidence="1">Membrane</location>
        <topology evidence="1">Single-pass membrane protein</topology>
    </subcellularLocation>
</comment>
<dbReference type="InterPro" id="IPR009644">
    <property type="entry name" value="FKTN/MNN4/W02B3.4-1"/>
</dbReference>
<dbReference type="Pfam" id="PF04991">
    <property type="entry name" value="LicD"/>
    <property type="match status" value="1"/>
</dbReference>
<keyword evidence="3" id="KW-1133">Transmembrane helix</keyword>
<dbReference type="Proteomes" id="UP001140560">
    <property type="component" value="Unassembled WGS sequence"/>
</dbReference>
<dbReference type="GO" id="GO:0016020">
    <property type="term" value="C:membrane"/>
    <property type="evidence" value="ECO:0007669"/>
    <property type="project" value="UniProtKB-SubCell"/>
</dbReference>
<evidence type="ECO:0000256" key="1">
    <source>
        <dbReference type="ARBA" id="ARBA00004167"/>
    </source>
</evidence>
<feature type="domain" description="LicD/FKTN/FKRP nucleotidyltransferase" evidence="6">
    <location>
        <begin position="96"/>
        <end position="145"/>
    </location>
</feature>
<gene>
    <name evidence="7" type="primary">MNN4_2</name>
    <name evidence="7" type="ORF">N0V83_009516</name>
</gene>
<protein>
    <submittedName>
        <fullName evidence="7">Mannosyltransferase</fullName>
    </submittedName>
</protein>
<evidence type="ECO:0000313" key="7">
    <source>
        <dbReference type="EMBL" id="KAJ4364061.1"/>
    </source>
</evidence>